<organism evidence="1 2">
    <name type="scientific">Xanthomonas arboricola</name>
    <dbReference type="NCBI Taxonomy" id="56448"/>
    <lineage>
        <taxon>Bacteria</taxon>
        <taxon>Pseudomonadati</taxon>
        <taxon>Pseudomonadota</taxon>
        <taxon>Gammaproteobacteria</taxon>
        <taxon>Lysobacterales</taxon>
        <taxon>Lysobacteraceae</taxon>
        <taxon>Xanthomonas</taxon>
    </lineage>
</organism>
<sequence>MSAFPACTHATLATERALYILDGEAQLDGADVVVSSGRAPCTHPGLETGVPVRTADCSPACELRLSLQPNLW</sequence>
<proteinExistence type="predicted"/>
<dbReference type="EMBL" id="MIGY01000001">
    <property type="protein sequence ID" value="PPU08932.1"/>
    <property type="molecule type" value="Genomic_DNA"/>
</dbReference>
<reference evidence="1 2" key="1">
    <citation type="submission" date="2016-08" db="EMBL/GenBank/DDBJ databases">
        <title>Evolution of the type three secretion system and type three effector repertoires in Xanthomonas.</title>
        <authorList>
            <person name="Merda D."/>
            <person name="Briand M."/>
            <person name="Bosis E."/>
            <person name="Rousseau C."/>
            <person name="Portier P."/>
            <person name="Jacques M.-A."/>
            <person name="Fischer-Le Saux M."/>
        </authorList>
    </citation>
    <scope>NUCLEOTIDE SEQUENCE [LARGE SCALE GENOMIC DNA]</scope>
    <source>
        <strain evidence="1 2">CFBP 7645</strain>
    </source>
</reference>
<protein>
    <submittedName>
        <fullName evidence="1">Uncharacterized protein</fullName>
    </submittedName>
</protein>
<accession>A0A2S7AGM7</accession>
<evidence type="ECO:0000313" key="1">
    <source>
        <dbReference type="EMBL" id="PPU08932.1"/>
    </source>
</evidence>
<comment type="caution">
    <text evidence="1">The sequence shown here is derived from an EMBL/GenBank/DDBJ whole genome shotgun (WGS) entry which is preliminary data.</text>
</comment>
<gene>
    <name evidence="1" type="ORF">XarjCFBP7645_00900</name>
</gene>
<dbReference type="Proteomes" id="UP000239204">
    <property type="component" value="Unassembled WGS sequence"/>
</dbReference>
<evidence type="ECO:0000313" key="2">
    <source>
        <dbReference type="Proteomes" id="UP000239204"/>
    </source>
</evidence>
<name>A0A2S7AGM7_9XANT</name>
<dbReference type="AlphaFoldDB" id="A0A2S7AGM7"/>